<gene>
    <name evidence="3" type="ORF">GCM10008967_09520</name>
</gene>
<dbReference type="NCBIfam" id="TIGR03057">
    <property type="entry name" value="xxxLxxG_by_4"/>
    <property type="match status" value="2"/>
</dbReference>
<name>A0ABN0VZG1_9BACI</name>
<comment type="caution">
    <text evidence="3">The sequence shown here is derived from an EMBL/GenBank/DDBJ whole genome shotgun (WGS) entry which is preliminary data.</text>
</comment>
<evidence type="ECO:0008006" key="5">
    <source>
        <dbReference type="Google" id="ProtNLM"/>
    </source>
</evidence>
<dbReference type="Gene3D" id="1.10.287.950">
    <property type="entry name" value="Methyl-accepting chemotaxis protein"/>
    <property type="match status" value="2"/>
</dbReference>
<evidence type="ECO:0000313" key="4">
    <source>
        <dbReference type="Proteomes" id="UP001500782"/>
    </source>
</evidence>
<keyword evidence="4" id="KW-1185">Reference proteome</keyword>
<proteinExistence type="predicted"/>
<keyword evidence="2" id="KW-0732">Signal</keyword>
<protein>
    <recommendedName>
        <fullName evidence="5">X-X-X-Leu-X-X-Gly heptad repeat-containing protein</fullName>
    </recommendedName>
</protein>
<reference evidence="3 4" key="1">
    <citation type="journal article" date="2019" name="Int. J. Syst. Evol. Microbiol.">
        <title>The Global Catalogue of Microorganisms (GCM) 10K type strain sequencing project: providing services to taxonomists for standard genome sequencing and annotation.</title>
        <authorList>
            <consortium name="The Broad Institute Genomics Platform"/>
            <consortium name="The Broad Institute Genome Sequencing Center for Infectious Disease"/>
            <person name="Wu L."/>
            <person name="Ma J."/>
        </authorList>
    </citation>
    <scope>NUCLEOTIDE SEQUENCE [LARGE SCALE GENOMIC DNA]</scope>
    <source>
        <strain evidence="3 4">JCM 9731</strain>
    </source>
</reference>
<dbReference type="EMBL" id="BAAADJ010000009">
    <property type="protein sequence ID" value="GAA0321092.1"/>
    <property type="molecule type" value="Genomic_DNA"/>
</dbReference>
<evidence type="ECO:0000313" key="3">
    <source>
        <dbReference type="EMBL" id="GAA0321092.1"/>
    </source>
</evidence>
<dbReference type="InterPro" id="IPR023908">
    <property type="entry name" value="xxxLxxG_rpt"/>
</dbReference>
<feature type="region of interest" description="Disordered" evidence="1">
    <location>
        <begin position="26"/>
        <end position="45"/>
    </location>
</feature>
<evidence type="ECO:0000256" key="1">
    <source>
        <dbReference type="SAM" id="MobiDB-lite"/>
    </source>
</evidence>
<dbReference type="SUPFAM" id="SSF58104">
    <property type="entry name" value="Methyl-accepting chemotaxis protein (MCP) signaling domain"/>
    <property type="match status" value="1"/>
</dbReference>
<evidence type="ECO:0000256" key="2">
    <source>
        <dbReference type="SAM" id="SignalP"/>
    </source>
</evidence>
<feature type="compositionally biased region" description="Basic and acidic residues" evidence="1">
    <location>
        <begin position="28"/>
        <end position="45"/>
    </location>
</feature>
<dbReference type="Proteomes" id="UP001500782">
    <property type="component" value="Unassembled WGS sequence"/>
</dbReference>
<dbReference type="RefSeq" id="WP_343796837.1">
    <property type="nucleotide sequence ID" value="NZ_BAAADJ010000009.1"/>
</dbReference>
<organism evidence="3 4">
    <name type="scientific">Bacillus carboniphilus</name>
    <dbReference type="NCBI Taxonomy" id="86663"/>
    <lineage>
        <taxon>Bacteria</taxon>
        <taxon>Bacillati</taxon>
        <taxon>Bacillota</taxon>
        <taxon>Bacilli</taxon>
        <taxon>Bacillales</taxon>
        <taxon>Bacillaceae</taxon>
        <taxon>Bacillus</taxon>
    </lineage>
</organism>
<accession>A0ABN0VZG1</accession>
<feature type="chain" id="PRO_5047475073" description="X-X-X-Leu-X-X-Gly heptad repeat-containing protein" evidence="2">
    <location>
        <begin position="26"/>
        <end position="608"/>
    </location>
</feature>
<sequence>MRRTNKILLVLAAVLLVVPNLFVTATSDDSKSSGTEEKTSHDKGTISSKDEVVYAKLSATGERQEIYVVNILDIEKAGQVVDYGPYSSLKNLTDLAELQQKDGEVEFTAPEGKFYYQGNMNEESLPWDVSVAYLLDGKEIDPKELAGKDGHVQIRIATSANEAVDPVFFNNYLLQISLSLNLERYSNIQAPDGMLANAGKNKQVTFTIMPEKEEELVVEADVVKFELDGIDITAIPSSMPIDAPDIDNMTGDMETLTKAILEVNNGVVEFADGVSKLNNGVFDLRDGSKQYNDGISTLDESSSEIVDASESIGQALETLNQSLSGESGDMGLGDLKKLETGLTQIAGGLREASAGLTTLKENYSMAYLALDDAMAIIPEHEITEEQIQQLYMSGANKTVVDQLVETYAAARKAKGTYTAVKEAFAAVEPTLEQVSGGMTEMANSLDTMAEGLSSVGDTNPADSLAQLQEGISALSSNYKAFHSGIEEYTDGISQLATSYQEMHKGIEALSEGTGELENGVGKLHDGTSELYEATKDLPDQMKEEVNQMMEEYDKSDFEPVSFVSPKNEKVNSVQFVFKTASIKVEKPVETEEPVEEETGFWARLKALF</sequence>
<feature type="signal peptide" evidence="2">
    <location>
        <begin position="1"/>
        <end position="25"/>
    </location>
</feature>